<dbReference type="PANTHER" id="PTHR43004">
    <property type="entry name" value="TRK SYSTEM POTASSIUM UPTAKE PROTEIN"/>
    <property type="match status" value="1"/>
</dbReference>
<evidence type="ECO:0000256" key="3">
    <source>
        <dbReference type="ARBA" id="ARBA00022630"/>
    </source>
</evidence>
<dbReference type="GO" id="GO:0016709">
    <property type="term" value="F:oxidoreductase activity, acting on paired donors, with incorporation or reduction of molecular oxygen, NAD(P)H as one donor, and incorporation of one atom of oxygen"/>
    <property type="evidence" value="ECO:0007669"/>
    <property type="project" value="UniProtKB-ARBA"/>
</dbReference>
<dbReference type="Gene3D" id="3.50.50.60">
    <property type="entry name" value="FAD/NAD(P)-binding domain"/>
    <property type="match status" value="1"/>
</dbReference>
<dbReference type="GeneID" id="34610001"/>
<dbReference type="InterPro" id="IPR050641">
    <property type="entry name" value="RIFMO-like"/>
</dbReference>
<keyword evidence="5" id="KW-0560">Oxidoreductase</keyword>
<keyword evidence="3" id="KW-0285">Flavoprotein</keyword>
<keyword evidence="8" id="KW-1185">Reference proteome</keyword>
<keyword evidence="4" id="KW-0274">FAD</keyword>
<sequence length="498" mass="53456">MADVLIVGAGPAGLALACTLARSGVSVHIIEAQTAPAPGSRAKGLQPRTLEVFDDLGIIETVLSHGRLAIPIYSTDTATDTTHRIGKPHEPTPSTPYAASLVSPQWRTEGAFLARLAELGVTVSYNVKFLSFHQSETTVTATVLDNGEEKTISASWLVGCDGGHSSVRRAAGIPFLGETFEDVRLLVADVHVEGLDREAWRMWRDGKGGFIGLCPLPSTEEFQLQTLLLPDERPDLSSLPYIQGLLNAQSKRNDIILSQLGWSSLWRENVRMVATYRSGRVFLAGDAAHVHPPAGGQGMNTGIQDGYNLGWKLAAVLHGASPALLDTYEKERLPVAAGVLSLSTTLLNDTISTVTIARDDRTLQLGVGYPTSSLSRDTREVHLRQGTVQAGNRAPDAPGLVISTQSSDATVCRLFDFLRGDHFTLLCFTETVDVAPRPWLHIKTVHVTDELDASGHLRAAYGLSDGAVVLIRPDGYIGLIAQEGCQAAVESYLDELSG</sequence>
<gene>
    <name evidence="7" type="ORF">ASPZODRAFT_134469</name>
</gene>
<protein>
    <recommendedName>
        <fullName evidence="6">FAD-binding domain-containing protein</fullName>
    </recommendedName>
</protein>
<dbReference type="RefSeq" id="XP_022579550.1">
    <property type="nucleotide sequence ID" value="XM_022723536.1"/>
</dbReference>
<dbReference type="PRINTS" id="PR00420">
    <property type="entry name" value="RNGMNOXGNASE"/>
</dbReference>
<proteinExistence type="inferred from homology"/>
<dbReference type="InterPro" id="IPR002938">
    <property type="entry name" value="FAD-bd"/>
</dbReference>
<dbReference type="PANTHER" id="PTHR43004:SF19">
    <property type="entry name" value="BINDING MONOOXYGENASE, PUTATIVE (JCVI)-RELATED"/>
    <property type="match status" value="1"/>
</dbReference>
<dbReference type="Gene3D" id="3.40.30.120">
    <property type="match status" value="1"/>
</dbReference>
<dbReference type="OrthoDB" id="2096480at2759"/>
<dbReference type="VEuPathDB" id="FungiDB:ASPZODRAFT_134469"/>
<comment type="cofactor">
    <cofactor evidence="1">
        <name>FAD</name>
        <dbReference type="ChEBI" id="CHEBI:57692"/>
    </cofactor>
</comment>
<dbReference type="EMBL" id="KV878346">
    <property type="protein sequence ID" value="OJJ45040.1"/>
    <property type="molecule type" value="Genomic_DNA"/>
</dbReference>
<name>A0A1L9SCU6_9EURO</name>
<dbReference type="GO" id="GO:0071949">
    <property type="term" value="F:FAD binding"/>
    <property type="evidence" value="ECO:0007669"/>
    <property type="project" value="InterPro"/>
</dbReference>
<feature type="domain" description="FAD-binding" evidence="6">
    <location>
        <begin position="2"/>
        <end position="341"/>
    </location>
</feature>
<dbReference type="InterPro" id="IPR036188">
    <property type="entry name" value="FAD/NAD-bd_sf"/>
</dbReference>
<dbReference type="SUPFAM" id="SSF51905">
    <property type="entry name" value="FAD/NAD(P)-binding domain"/>
    <property type="match status" value="1"/>
</dbReference>
<evidence type="ECO:0000256" key="1">
    <source>
        <dbReference type="ARBA" id="ARBA00001974"/>
    </source>
</evidence>
<evidence type="ECO:0000313" key="8">
    <source>
        <dbReference type="Proteomes" id="UP000184188"/>
    </source>
</evidence>
<evidence type="ECO:0000256" key="4">
    <source>
        <dbReference type="ARBA" id="ARBA00022827"/>
    </source>
</evidence>
<evidence type="ECO:0000256" key="2">
    <source>
        <dbReference type="ARBA" id="ARBA00007801"/>
    </source>
</evidence>
<dbReference type="SUPFAM" id="SSF52833">
    <property type="entry name" value="Thioredoxin-like"/>
    <property type="match status" value="1"/>
</dbReference>
<organism evidence="7 8">
    <name type="scientific">Penicilliopsis zonata CBS 506.65</name>
    <dbReference type="NCBI Taxonomy" id="1073090"/>
    <lineage>
        <taxon>Eukaryota</taxon>
        <taxon>Fungi</taxon>
        <taxon>Dikarya</taxon>
        <taxon>Ascomycota</taxon>
        <taxon>Pezizomycotina</taxon>
        <taxon>Eurotiomycetes</taxon>
        <taxon>Eurotiomycetidae</taxon>
        <taxon>Eurotiales</taxon>
        <taxon>Aspergillaceae</taxon>
        <taxon>Penicilliopsis</taxon>
    </lineage>
</organism>
<accession>A0A1L9SCU6</accession>
<dbReference type="InterPro" id="IPR036249">
    <property type="entry name" value="Thioredoxin-like_sf"/>
</dbReference>
<dbReference type="AlphaFoldDB" id="A0A1L9SCU6"/>
<reference evidence="8" key="1">
    <citation type="journal article" date="2017" name="Genome Biol.">
        <title>Comparative genomics reveals high biological diversity and specific adaptations in the industrially and medically important fungal genus Aspergillus.</title>
        <authorList>
            <person name="de Vries R.P."/>
            <person name="Riley R."/>
            <person name="Wiebenga A."/>
            <person name="Aguilar-Osorio G."/>
            <person name="Amillis S."/>
            <person name="Uchima C.A."/>
            <person name="Anderluh G."/>
            <person name="Asadollahi M."/>
            <person name="Askin M."/>
            <person name="Barry K."/>
            <person name="Battaglia E."/>
            <person name="Bayram O."/>
            <person name="Benocci T."/>
            <person name="Braus-Stromeyer S.A."/>
            <person name="Caldana C."/>
            <person name="Canovas D."/>
            <person name="Cerqueira G.C."/>
            <person name="Chen F."/>
            <person name="Chen W."/>
            <person name="Choi C."/>
            <person name="Clum A."/>
            <person name="Dos Santos R.A."/>
            <person name="Damasio A.R."/>
            <person name="Diallinas G."/>
            <person name="Emri T."/>
            <person name="Fekete E."/>
            <person name="Flipphi M."/>
            <person name="Freyberg S."/>
            <person name="Gallo A."/>
            <person name="Gournas C."/>
            <person name="Habgood R."/>
            <person name="Hainaut M."/>
            <person name="Harispe M.L."/>
            <person name="Henrissat B."/>
            <person name="Hilden K.S."/>
            <person name="Hope R."/>
            <person name="Hossain A."/>
            <person name="Karabika E."/>
            <person name="Karaffa L."/>
            <person name="Karanyi Z."/>
            <person name="Krasevec N."/>
            <person name="Kuo A."/>
            <person name="Kusch H."/>
            <person name="LaButti K."/>
            <person name="Lagendijk E.L."/>
            <person name="Lapidus A."/>
            <person name="Levasseur A."/>
            <person name="Lindquist E."/>
            <person name="Lipzen A."/>
            <person name="Logrieco A.F."/>
            <person name="MacCabe A."/>
            <person name="Maekelae M.R."/>
            <person name="Malavazi I."/>
            <person name="Melin P."/>
            <person name="Meyer V."/>
            <person name="Mielnichuk N."/>
            <person name="Miskei M."/>
            <person name="Molnar A.P."/>
            <person name="Mule G."/>
            <person name="Ngan C.Y."/>
            <person name="Orejas M."/>
            <person name="Orosz E."/>
            <person name="Ouedraogo J.P."/>
            <person name="Overkamp K.M."/>
            <person name="Park H.-S."/>
            <person name="Perrone G."/>
            <person name="Piumi F."/>
            <person name="Punt P.J."/>
            <person name="Ram A.F."/>
            <person name="Ramon A."/>
            <person name="Rauscher S."/>
            <person name="Record E."/>
            <person name="Riano-Pachon D.M."/>
            <person name="Robert V."/>
            <person name="Roehrig J."/>
            <person name="Ruller R."/>
            <person name="Salamov A."/>
            <person name="Salih N.S."/>
            <person name="Samson R.A."/>
            <person name="Sandor E."/>
            <person name="Sanguinetti M."/>
            <person name="Schuetze T."/>
            <person name="Sepcic K."/>
            <person name="Shelest E."/>
            <person name="Sherlock G."/>
            <person name="Sophianopoulou V."/>
            <person name="Squina F.M."/>
            <person name="Sun H."/>
            <person name="Susca A."/>
            <person name="Todd R.B."/>
            <person name="Tsang A."/>
            <person name="Unkles S.E."/>
            <person name="van de Wiele N."/>
            <person name="van Rossen-Uffink D."/>
            <person name="Oliveira J.V."/>
            <person name="Vesth T.C."/>
            <person name="Visser J."/>
            <person name="Yu J.-H."/>
            <person name="Zhou M."/>
            <person name="Andersen M.R."/>
            <person name="Archer D.B."/>
            <person name="Baker S.E."/>
            <person name="Benoit I."/>
            <person name="Brakhage A.A."/>
            <person name="Braus G.H."/>
            <person name="Fischer R."/>
            <person name="Frisvad J.C."/>
            <person name="Goldman G.H."/>
            <person name="Houbraken J."/>
            <person name="Oakley B."/>
            <person name="Pocsi I."/>
            <person name="Scazzocchio C."/>
            <person name="Seiboth B."/>
            <person name="vanKuyk P.A."/>
            <person name="Wortman J."/>
            <person name="Dyer P.S."/>
            <person name="Grigoriev I.V."/>
        </authorList>
    </citation>
    <scope>NUCLEOTIDE SEQUENCE [LARGE SCALE GENOMIC DNA]</scope>
    <source>
        <strain evidence="8">CBS 506.65</strain>
    </source>
</reference>
<dbReference type="NCBIfam" id="NF004832">
    <property type="entry name" value="PRK06184.1"/>
    <property type="match status" value="1"/>
</dbReference>
<comment type="similarity">
    <text evidence="2">Belongs to the PheA/TfdB FAD monooxygenase family.</text>
</comment>
<dbReference type="Proteomes" id="UP000184188">
    <property type="component" value="Unassembled WGS sequence"/>
</dbReference>
<dbReference type="Gene3D" id="3.30.70.2450">
    <property type="match status" value="1"/>
</dbReference>
<evidence type="ECO:0000256" key="5">
    <source>
        <dbReference type="ARBA" id="ARBA00023002"/>
    </source>
</evidence>
<dbReference type="STRING" id="1073090.A0A1L9SCU6"/>
<evidence type="ECO:0000313" key="7">
    <source>
        <dbReference type="EMBL" id="OJJ45040.1"/>
    </source>
</evidence>
<evidence type="ECO:0000259" key="6">
    <source>
        <dbReference type="Pfam" id="PF01494"/>
    </source>
</evidence>
<dbReference type="Pfam" id="PF01494">
    <property type="entry name" value="FAD_binding_3"/>
    <property type="match status" value="1"/>
</dbReference>